<evidence type="ECO:0000256" key="2">
    <source>
        <dbReference type="ARBA" id="ARBA00023125"/>
    </source>
</evidence>
<dbReference type="GO" id="GO:0003700">
    <property type="term" value="F:DNA-binding transcription factor activity"/>
    <property type="evidence" value="ECO:0007669"/>
    <property type="project" value="TreeGrafter"/>
</dbReference>
<dbReference type="InterPro" id="IPR050707">
    <property type="entry name" value="HTH_MetabolicPath_Reg"/>
</dbReference>
<dbReference type="AlphaFoldDB" id="A0AA94VBC2"/>
<gene>
    <name evidence="6" type="ORF">EXN24_18455</name>
</gene>
<dbReference type="SMART" id="SM00346">
    <property type="entry name" value="HTH_ICLR"/>
    <property type="match status" value="1"/>
</dbReference>
<dbReference type="PANTHER" id="PTHR30136">
    <property type="entry name" value="HELIX-TURN-HELIX TRANSCRIPTIONAL REGULATOR, ICLR FAMILY"/>
    <property type="match status" value="1"/>
</dbReference>
<dbReference type="InterPro" id="IPR005471">
    <property type="entry name" value="Tscrpt_reg_IclR_N"/>
</dbReference>
<dbReference type="Gene3D" id="1.10.10.10">
    <property type="entry name" value="Winged helix-like DNA-binding domain superfamily/Winged helix DNA-binding domain"/>
    <property type="match status" value="1"/>
</dbReference>
<dbReference type="Pfam" id="PF09339">
    <property type="entry name" value="HTH_IclR"/>
    <property type="match status" value="1"/>
</dbReference>
<evidence type="ECO:0000259" key="5">
    <source>
        <dbReference type="PROSITE" id="PS51078"/>
    </source>
</evidence>
<reference evidence="6 7" key="1">
    <citation type="journal article" date="2019" name="Appl. Microbiol. Biotechnol.">
        <title>Differential efficiency of wild type rhizogenic strains for rol gene transformation of plants.</title>
        <authorList>
            <person name="Desmet S."/>
            <person name="De Keyser E."/>
            <person name="Van Vaerenbergh J."/>
            <person name="Baeyen S."/>
            <person name="Van Huylenbroeck J."/>
            <person name="Geelen D."/>
            <person name="Dhooghe E."/>
        </authorList>
    </citation>
    <scope>NUCLEOTIDE SEQUENCE [LARGE SCALE GENOMIC DNA]</scope>
    <source>
        <strain evidence="6 7">B 4.1</strain>
    </source>
</reference>
<dbReference type="Gene3D" id="3.30.450.40">
    <property type="match status" value="1"/>
</dbReference>
<organism evidence="6 7">
    <name type="scientific">Rhizobium rhizogenes</name>
    <name type="common">Agrobacterium rhizogenes</name>
    <dbReference type="NCBI Taxonomy" id="359"/>
    <lineage>
        <taxon>Bacteria</taxon>
        <taxon>Pseudomonadati</taxon>
        <taxon>Pseudomonadota</taxon>
        <taxon>Alphaproteobacteria</taxon>
        <taxon>Hyphomicrobiales</taxon>
        <taxon>Rhizobiaceae</taxon>
        <taxon>Rhizobium/Agrobacterium group</taxon>
        <taxon>Rhizobium</taxon>
    </lineage>
</organism>
<keyword evidence="1" id="KW-0805">Transcription regulation</keyword>
<comment type="caution">
    <text evidence="6">The sequence shown here is derived from an EMBL/GenBank/DDBJ whole genome shotgun (WGS) entry which is preliminary data.</text>
</comment>
<keyword evidence="2" id="KW-0238">DNA-binding</keyword>
<dbReference type="EMBL" id="SGOB01000004">
    <property type="protein sequence ID" value="TRA87349.1"/>
    <property type="molecule type" value="Genomic_DNA"/>
</dbReference>
<dbReference type="InterPro" id="IPR036388">
    <property type="entry name" value="WH-like_DNA-bd_sf"/>
</dbReference>
<evidence type="ECO:0000313" key="7">
    <source>
        <dbReference type="Proteomes" id="UP000320858"/>
    </source>
</evidence>
<sequence length="256" mass="27672">MEKTINVPSGGVERTIAMLELLALAGEPLKLSDVAHQLDIPKSACHRILTSLIDNGWAWQSQESDCYALTMRMALVGQKQLARLQVSDLRQPILDDLAERTRELVRLTAVQNNTLVWVGSARGRRSGLVFEPDMSAGIVPYATANGKIWLASLERERALRIALDAGLGQPGQQAANAINTIEALNKELDAVSRLGYGRAVGEAEEGVGAIAVAIRQGKEVVGTMSVAAPLTRLTDERVAEILPLLMRAASDMEIAW</sequence>
<dbReference type="Proteomes" id="UP000320858">
    <property type="component" value="Unassembled WGS sequence"/>
</dbReference>
<evidence type="ECO:0000256" key="3">
    <source>
        <dbReference type="ARBA" id="ARBA00023163"/>
    </source>
</evidence>
<dbReference type="GO" id="GO:0045892">
    <property type="term" value="P:negative regulation of DNA-templated transcription"/>
    <property type="evidence" value="ECO:0007669"/>
    <property type="project" value="TreeGrafter"/>
</dbReference>
<dbReference type="InterPro" id="IPR014757">
    <property type="entry name" value="Tscrpt_reg_IclR_C"/>
</dbReference>
<dbReference type="PANTHER" id="PTHR30136:SF35">
    <property type="entry name" value="HTH-TYPE TRANSCRIPTIONAL REGULATOR RV1719"/>
    <property type="match status" value="1"/>
</dbReference>
<feature type="domain" description="HTH iclR-type" evidence="4">
    <location>
        <begin position="9"/>
        <end position="71"/>
    </location>
</feature>
<dbReference type="InterPro" id="IPR036390">
    <property type="entry name" value="WH_DNA-bd_sf"/>
</dbReference>
<dbReference type="RefSeq" id="WP_142851388.1">
    <property type="nucleotide sequence ID" value="NZ_SGOB01000004.1"/>
</dbReference>
<accession>A0AA94VBC2</accession>
<protein>
    <submittedName>
        <fullName evidence="6">IclR family transcriptional regulator</fullName>
    </submittedName>
</protein>
<evidence type="ECO:0000259" key="4">
    <source>
        <dbReference type="PROSITE" id="PS51077"/>
    </source>
</evidence>
<keyword evidence="3" id="KW-0804">Transcription</keyword>
<dbReference type="SUPFAM" id="SSF55781">
    <property type="entry name" value="GAF domain-like"/>
    <property type="match status" value="1"/>
</dbReference>
<dbReference type="PROSITE" id="PS51077">
    <property type="entry name" value="HTH_ICLR"/>
    <property type="match status" value="1"/>
</dbReference>
<dbReference type="PROSITE" id="PS51078">
    <property type="entry name" value="ICLR_ED"/>
    <property type="match status" value="1"/>
</dbReference>
<feature type="domain" description="IclR-ED" evidence="5">
    <location>
        <begin position="72"/>
        <end position="256"/>
    </location>
</feature>
<dbReference type="GO" id="GO:0003677">
    <property type="term" value="F:DNA binding"/>
    <property type="evidence" value="ECO:0007669"/>
    <property type="project" value="UniProtKB-KW"/>
</dbReference>
<dbReference type="SUPFAM" id="SSF46785">
    <property type="entry name" value="Winged helix' DNA-binding domain"/>
    <property type="match status" value="1"/>
</dbReference>
<dbReference type="Pfam" id="PF01614">
    <property type="entry name" value="IclR_C"/>
    <property type="match status" value="1"/>
</dbReference>
<name>A0AA94VBC2_RHIRH</name>
<proteinExistence type="predicted"/>
<evidence type="ECO:0000313" key="6">
    <source>
        <dbReference type="EMBL" id="TRA87349.1"/>
    </source>
</evidence>
<dbReference type="InterPro" id="IPR029016">
    <property type="entry name" value="GAF-like_dom_sf"/>
</dbReference>
<evidence type="ECO:0000256" key="1">
    <source>
        <dbReference type="ARBA" id="ARBA00023015"/>
    </source>
</evidence>